<comment type="caution">
    <text evidence="2">The sequence shown here is derived from an EMBL/GenBank/DDBJ whole genome shotgun (WGS) entry which is preliminary data.</text>
</comment>
<reference evidence="2 3" key="1">
    <citation type="submission" date="2020-08" db="EMBL/GenBank/DDBJ databases">
        <title>Genomic Encyclopedia of Type Strains, Phase IV (KMG-IV): sequencing the most valuable type-strain genomes for metagenomic binning, comparative biology and taxonomic classification.</title>
        <authorList>
            <person name="Goeker M."/>
        </authorList>
    </citation>
    <scope>NUCLEOTIDE SEQUENCE [LARGE SCALE GENOMIC DNA]</scope>
    <source>
        <strain evidence="2 3">DSM 12421</strain>
    </source>
</reference>
<gene>
    <name evidence="2" type="ORF">HNQ62_002046</name>
</gene>
<evidence type="ECO:0000256" key="1">
    <source>
        <dbReference type="SAM" id="Phobius"/>
    </source>
</evidence>
<accession>A0A7J9RVK3</accession>
<proteinExistence type="predicted"/>
<organism evidence="2 3">
    <name type="scientific">Sulfurisphaera ohwakuensis</name>
    <dbReference type="NCBI Taxonomy" id="69656"/>
    <lineage>
        <taxon>Archaea</taxon>
        <taxon>Thermoproteota</taxon>
        <taxon>Thermoprotei</taxon>
        <taxon>Sulfolobales</taxon>
        <taxon>Sulfolobaceae</taxon>
        <taxon>Sulfurisphaera</taxon>
    </lineage>
</organism>
<evidence type="ECO:0000313" key="3">
    <source>
        <dbReference type="Proteomes" id="UP000582213"/>
    </source>
</evidence>
<evidence type="ECO:0000313" key="2">
    <source>
        <dbReference type="EMBL" id="MBB5254272.1"/>
    </source>
</evidence>
<protein>
    <submittedName>
        <fullName evidence="2">Uncharacterized protein</fullName>
    </submittedName>
</protein>
<dbReference type="EMBL" id="JACHFY010000013">
    <property type="protein sequence ID" value="MBB5254272.1"/>
    <property type="molecule type" value="Genomic_DNA"/>
</dbReference>
<keyword evidence="1" id="KW-0812">Transmembrane</keyword>
<sequence>MILMALYESEAMLWIVSYILMGLIYPIWYISLIVFAEKDKQVDPIEVAKQESPYS</sequence>
<dbReference type="Proteomes" id="UP000582213">
    <property type="component" value="Unassembled WGS sequence"/>
</dbReference>
<feature type="transmembrane region" description="Helical" evidence="1">
    <location>
        <begin position="12"/>
        <end position="35"/>
    </location>
</feature>
<keyword evidence="1" id="KW-1133">Transmembrane helix</keyword>
<name>A0A7J9RVK3_SULOH</name>
<dbReference type="AlphaFoldDB" id="A0A7J9RVK3"/>
<keyword evidence="1" id="KW-0472">Membrane</keyword>
<dbReference type="RefSeq" id="WP_184651038.1">
    <property type="nucleotide sequence ID" value="NZ_JACHFY010000013.1"/>
</dbReference>